<dbReference type="EMBL" id="FLYE01000012">
    <property type="protein sequence ID" value="SCA56159.1"/>
    <property type="molecule type" value="Genomic_DNA"/>
</dbReference>
<accession>A0A1C3RFX1</accession>
<feature type="short sequence motif" description="HXTX 2" evidence="2">
    <location>
        <begin position="122"/>
        <end position="125"/>
    </location>
</feature>
<sequence>MMRLFMGVELPDGVKDRLVPLCSGLKEARWVPPHNMHITLAFVGEVDHGAAFDLHEALCNVQFDPFDLSLHEVDCFESRGKAKVIWAGVKGEIEALTHLHQKILTAVEQAGLVPERRKYKPHVTLARLKNTPLEKAQDYMSANNGLKTHSFKVAHFSLFRSHLTRHGADYEVLESYPEKG</sequence>
<dbReference type="PANTHER" id="PTHR35561">
    <property type="entry name" value="RNA 2',3'-CYCLIC PHOSPHODIESTERASE"/>
    <property type="match status" value="1"/>
</dbReference>
<organism evidence="3 4">
    <name type="scientific">Candidatus Terasakiella magnetica</name>
    <dbReference type="NCBI Taxonomy" id="1867952"/>
    <lineage>
        <taxon>Bacteria</taxon>
        <taxon>Pseudomonadati</taxon>
        <taxon>Pseudomonadota</taxon>
        <taxon>Alphaproteobacteria</taxon>
        <taxon>Rhodospirillales</taxon>
        <taxon>Terasakiellaceae</taxon>
        <taxon>Terasakiella</taxon>
    </lineage>
</organism>
<proteinExistence type="inferred from homology"/>
<comment type="catalytic activity">
    <reaction evidence="2">
        <text>a 3'-end 2',3'-cyclophospho-ribonucleotide-RNA + H2O = a 3'-end 2'-phospho-ribonucleotide-RNA + H(+)</text>
        <dbReference type="Rhea" id="RHEA:11828"/>
        <dbReference type="Rhea" id="RHEA-COMP:10464"/>
        <dbReference type="Rhea" id="RHEA-COMP:17353"/>
        <dbReference type="ChEBI" id="CHEBI:15377"/>
        <dbReference type="ChEBI" id="CHEBI:15378"/>
        <dbReference type="ChEBI" id="CHEBI:83064"/>
        <dbReference type="ChEBI" id="CHEBI:173113"/>
        <dbReference type="EC" id="3.1.4.58"/>
    </reaction>
</comment>
<dbReference type="Proteomes" id="UP000231658">
    <property type="component" value="Unassembled WGS sequence"/>
</dbReference>
<dbReference type="STRING" id="1867952.MTBPR1_20007"/>
<name>A0A1C3RFX1_9PROT</name>
<dbReference type="PANTHER" id="PTHR35561:SF1">
    <property type="entry name" value="RNA 2',3'-CYCLIC PHOSPHODIESTERASE"/>
    <property type="match status" value="1"/>
</dbReference>
<dbReference type="OrthoDB" id="9793819at2"/>
<feature type="active site" description="Proton donor" evidence="2">
    <location>
        <position position="37"/>
    </location>
</feature>
<dbReference type="GO" id="GO:0004113">
    <property type="term" value="F:2',3'-cyclic-nucleotide 3'-phosphodiesterase activity"/>
    <property type="evidence" value="ECO:0007669"/>
    <property type="project" value="InterPro"/>
</dbReference>
<keyword evidence="1 2" id="KW-0378">Hydrolase</keyword>
<dbReference type="GO" id="GO:0008664">
    <property type="term" value="F:RNA 2',3'-cyclic 3'-phosphodiesterase activity"/>
    <property type="evidence" value="ECO:0007669"/>
    <property type="project" value="UniProtKB-EC"/>
</dbReference>
<evidence type="ECO:0000256" key="2">
    <source>
        <dbReference type="HAMAP-Rule" id="MF_01940"/>
    </source>
</evidence>
<dbReference type="NCBIfam" id="TIGR02258">
    <property type="entry name" value="2_5_ligase"/>
    <property type="match status" value="1"/>
</dbReference>
<dbReference type="HAMAP" id="MF_01940">
    <property type="entry name" value="RNA_CPDase"/>
    <property type="match status" value="1"/>
</dbReference>
<feature type="short sequence motif" description="HXTX 1" evidence="2">
    <location>
        <begin position="37"/>
        <end position="40"/>
    </location>
</feature>
<comment type="function">
    <text evidence="2">Hydrolyzes RNA 2',3'-cyclic phosphodiester to an RNA 2'-phosphomonoester.</text>
</comment>
<dbReference type="Pfam" id="PF13563">
    <property type="entry name" value="2_5_RNA_ligase2"/>
    <property type="match status" value="1"/>
</dbReference>
<dbReference type="InterPro" id="IPR009097">
    <property type="entry name" value="Cyclic_Pdiesterase"/>
</dbReference>
<dbReference type="RefSeq" id="WP_069186842.1">
    <property type="nucleotide sequence ID" value="NZ_FLYE01000012.1"/>
</dbReference>
<dbReference type="GO" id="GO:0016874">
    <property type="term" value="F:ligase activity"/>
    <property type="evidence" value="ECO:0007669"/>
    <property type="project" value="UniProtKB-KW"/>
</dbReference>
<reference evidence="3 4" key="1">
    <citation type="submission" date="2016-07" db="EMBL/GenBank/DDBJ databases">
        <authorList>
            <person name="Lefevre C.T."/>
        </authorList>
    </citation>
    <scope>NUCLEOTIDE SEQUENCE [LARGE SCALE GENOMIC DNA]</scope>
    <source>
        <strain evidence="3">PR1</strain>
    </source>
</reference>
<dbReference type="InterPro" id="IPR004175">
    <property type="entry name" value="RNA_CPDase"/>
</dbReference>
<keyword evidence="3" id="KW-0436">Ligase</keyword>
<evidence type="ECO:0000256" key="1">
    <source>
        <dbReference type="ARBA" id="ARBA00022801"/>
    </source>
</evidence>
<comment type="similarity">
    <text evidence="2">Belongs to the 2H phosphoesterase superfamily. ThpR family.</text>
</comment>
<dbReference type="AlphaFoldDB" id="A0A1C3RFX1"/>
<gene>
    <name evidence="3" type="ORF">MTBPR1_20007</name>
</gene>
<protein>
    <recommendedName>
        <fullName evidence="2">RNA 2',3'-cyclic phosphodiesterase</fullName>
        <shortName evidence="2">RNA 2',3'-CPDase</shortName>
        <ecNumber evidence="2">3.1.4.58</ecNumber>
    </recommendedName>
</protein>
<dbReference type="Gene3D" id="3.90.1140.10">
    <property type="entry name" value="Cyclic phosphodiesterase"/>
    <property type="match status" value="1"/>
</dbReference>
<evidence type="ECO:0000313" key="3">
    <source>
        <dbReference type="EMBL" id="SCA56159.1"/>
    </source>
</evidence>
<keyword evidence="4" id="KW-1185">Reference proteome</keyword>
<dbReference type="SUPFAM" id="SSF55144">
    <property type="entry name" value="LigT-like"/>
    <property type="match status" value="1"/>
</dbReference>
<evidence type="ECO:0000313" key="4">
    <source>
        <dbReference type="Proteomes" id="UP000231658"/>
    </source>
</evidence>
<dbReference type="EC" id="3.1.4.58" evidence="2"/>
<feature type="active site" description="Proton acceptor" evidence="2">
    <location>
        <position position="122"/>
    </location>
</feature>